<name>A0ABV4WEV7_9CYAN</name>
<gene>
    <name evidence="1" type="ORF">ACE1CA_02615</name>
</gene>
<protein>
    <submittedName>
        <fullName evidence="1">Uncharacterized protein</fullName>
    </submittedName>
</protein>
<accession>A0ABV4WEV7</accession>
<sequence>MTEIRSDSSQALAVQNTINILNQAINKIHESDYVSAQVMVGVAKHLLDEVQTDLEHYLTIQRILKDVLKS</sequence>
<keyword evidence="2" id="KW-1185">Reference proteome</keyword>
<comment type="caution">
    <text evidence="1">The sequence shown here is derived from an EMBL/GenBank/DDBJ whole genome shotgun (WGS) entry which is preliminary data.</text>
</comment>
<dbReference type="EMBL" id="JBHFNT010000032">
    <property type="protein sequence ID" value="MFB2833402.1"/>
    <property type="molecule type" value="Genomic_DNA"/>
</dbReference>
<reference evidence="1 2" key="1">
    <citation type="submission" date="2024-09" db="EMBL/GenBank/DDBJ databases">
        <title>Floridaenema gen nov. (Aerosakkonemataceae, Aerosakkonematales ord. nov., Cyanobacteria) from benthic tropical and subtropical fresh waters, with the description of four new species.</title>
        <authorList>
            <person name="Moretto J.A."/>
            <person name="Berthold D.E."/>
            <person name="Lefler F.W."/>
            <person name="Huang I.-S."/>
            <person name="Laughinghouse H. IV."/>
        </authorList>
    </citation>
    <scope>NUCLEOTIDE SEQUENCE [LARGE SCALE GENOMIC DNA]</scope>
    <source>
        <strain evidence="1 2">BLCC-F167</strain>
    </source>
</reference>
<evidence type="ECO:0000313" key="2">
    <source>
        <dbReference type="Proteomes" id="UP001576780"/>
    </source>
</evidence>
<dbReference type="Proteomes" id="UP001576780">
    <property type="component" value="Unassembled WGS sequence"/>
</dbReference>
<organism evidence="1 2">
    <name type="scientific">Floridaenema evergladense BLCC-F167</name>
    <dbReference type="NCBI Taxonomy" id="3153639"/>
    <lineage>
        <taxon>Bacteria</taxon>
        <taxon>Bacillati</taxon>
        <taxon>Cyanobacteriota</taxon>
        <taxon>Cyanophyceae</taxon>
        <taxon>Oscillatoriophycideae</taxon>
        <taxon>Aerosakkonematales</taxon>
        <taxon>Aerosakkonemataceae</taxon>
        <taxon>Floridanema</taxon>
        <taxon>Floridanema evergladense</taxon>
    </lineage>
</organism>
<dbReference type="RefSeq" id="WP_413275864.1">
    <property type="nucleotide sequence ID" value="NZ_JBHFNT010000032.1"/>
</dbReference>
<evidence type="ECO:0000313" key="1">
    <source>
        <dbReference type="EMBL" id="MFB2833402.1"/>
    </source>
</evidence>
<proteinExistence type="predicted"/>